<protein>
    <submittedName>
        <fullName evidence="1">Uncharacterized protein</fullName>
    </submittedName>
</protein>
<dbReference type="EMBL" id="MF974563">
    <property type="protein sequence ID" value="AUF82001.1"/>
    <property type="molecule type" value="Genomic_DNA"/>
</dbReference>
<evidence type="ECO:0000313" key="1">
    <source>
        <dbReference type="EMBL" id="AUF82001.1"/>
    </source>
</evidence>
<sequence>MFSVSEKEFFQIQYMDETKLAEYLSCNIVDLNNDHFNFIFNCNIDDVLDDFDLIENFANVNVKQAYNDGVILFTNNDNCVYEIKNANDLKYKIKNVNNSLCVVDNNFLLNRYFLEIQMIGDNMYEKRGKAIRKIPFIIVNYYFLDISISVDKKLSRQEVTLFGGARTLHVNHLLTDQIHAIIVSLFQNNCFKINKRMKRIFRIIKSVKGFNITKDNTEYYNSLIKKGDRILLSMLREHIYKLGPYHTLTWVLFLIDNDLIVRNTQTFCFYKLSDVHVSNIDRHYQNIKSKLTFLYIKLHNYNIKCKRIK</sequence>
<organismHost>
    <name type="scientific">Tortricidae</name>
    <dbReference type="NCBI Taxonomy" id="7139"/>
</organismHost>
<proteinExistence type="predicted"/>
<reference evidence="1" key="1">
    <citation type="journal article" date="2017" name="Int. J. Mol. Sci.">
        <title>Genome Analysis and Genetic Stability of the Cryptophlebia leucotreta Granulovirus (CrleGV-SA) after 15 Years of Commercial Use as a Biopesticide.</title>
        <authorList>
            <person name="van der Merwe M."/>
            <person name="Jukes M.D."/>
            <person name="Rabalski L."/>
            <person name="Knox C."/>
            <person name="Opoku-Debrah J.K."/>
            <person name="Moore S.D."/>
            <person name="Krejmer-Rabalska M."/>
            <person name="Szewczyk B."/>
            <person name="Hill M.P."/>
        </authorList>
    </citation>
    <scope>NUCLEOTIDE SEQUENCE</scope>
    <source>
        <strain evidence="1">CrleGV-SA</strain>
    </source>
</reference>
<accession>A0A2H4ZKA5</accession>
<name>A0A2H4ZKA5_GVCL</name>
<organism evidence="1">
    <name type="scientific">Cryptophlebia leucotreta granulosis virus</name>
    <name type="common">ClGV</name>
    <name type="synonym">Cryptophlebia leucotreta granulovirus</name>
    <dbReference type="NCBI Taxonomy" id="35254"/>
    <lineage>
        <taxon>Viruses</taxon>
        <taxon>Viruses incertae sedis</taxon>
        <taxon>Naldaviricetes</taxon>
        <taxon>Lefavirales</taxon>
        <taxon>Baculoviridae</taxon>
        <taxon>Betabaculovirus</taxon>
        <taxon>Betabaculovirus cryleucotretae</taxon>
    </lineage>
</organism>
<dbReference type="InterPro" id="IPR010785">
    <property type="entry name" value="AcMNPV_AC18"/>
</dbReference>
<dbReference type="Pfam" id="PF07134">
    <property type="entry name" value="AcMNPV_Orf18"/>
    <property type="match status" value="1"/>
</dbReference>